<organism evidence="3 4">
    <name type="scientific">Celeribacter ethanolicus</name>
    <dbReference type="NCBI Taxonomy" id="1758178"/>
    <lineage>
        <taxon>Bacteria</taxon>
        <taxon>Pseudomonadati</taxon>
        <taxon>Pseudomonadota</taxon>
        <taxon>Alphaproteobacteria</taxon>
        <taxon>Rhodobacterales</taxon>
        <taxon>Roseobacteraceae</taxon>
        <taxon>Celeribacter</taxon>
    </lineage>
</organism>
<dbReference type="PANTHER" id="PTHR30157">
    <property type="entry name" value="FERRIC REDUCTASE, NADPH-DEPENDENT"/>
    <property type="match status" value="1"/>
</dbReference>
<dbReference type="InterPro" id="IPR039261">
    <property type="entry name" value="FNR_nucleotide-bd"/>
</dbReference>
<dbReference type="InterPro" id="IPR017938">
    <property type="entry name" value="Riboflavin_synthase-like_b-brl"/>
</dbReference>
<dbReference type="Pfam" id="PF08021">
    <property type="entry name" value="FAD_binding_9"/>
    <property type="match status" value="1"/>
</dbReference>
<dbReference type="Gene3D" id="2.40.30.10">
    <property type="entry name" value="Translation factors"/>
    <property type="match status" value="1"/>
</dbReference>
<accession>A0A291GF65</accession>
<dbReference type="GO" id="GO:0016491">
    <property type="term" value="F:oxidoreductase activity"/>
    <property type="evidence" value="ECO:0007669"/>
    <property type="project" value="InterPro"/>
</dbReference>
<dbReference type="PROSITE" id="PS51384">
    <property type="entry name" value="FAD_FR"/>
    <property type="match status" value="1"/>
</dbReference>
<dbReference type="InterPro" id="IPR013113">
    <property type="entry name" value="SIP_FAD-bd"/>
</dbReference>
<name>A0A291GF65_9RHOB</name>
<proteinExistence type="inferred from homology"/>
<keyword evidence="4" id="KW-1185">Reference proteome</keyword>
<dbReference type="Proteomes" id="UP000217935">
    <property type="component" value="Chromosome"/>
</dbReference>
<evidence type="ECO:0000313" key="4">
    <source>
        <dbReference type="Proteomes" id="UP000217935"/>
    </source>
</evidence>
<evidence type="ECO:0000313" key="3">
    <source>
        <dbReference type="EMBL" id="ATG48690.1"/>
    </source>
</evidence>
<evidence type="ECO:0000256" key="1">
    <source>
        <dbReference type="ARBA" id="ARBA00035644"/>
    </source>
</evidence>
<dbReference type="STRING" id="1758178.GCA_001550095_02072"/>
<dbReference type="KEGG" id="ceh:CEW89_14650"/>
<protein>
    <submittedName>
        <fullName evidence="3">NADPH-dependent ferric siderophore reductase</fullName>
    </submittedName>
</protein>
<comment type="similarity">
    <text evidence="1">Belongs to the SIP oxidoreductase family.</text>
</comment>
<sequence>MTAPTIRRMRHELKFRELTVAKAERLTPHMIRVTLSGADLADFASGSFDDHLKVFVPGADGMAKRDYTPRRFDTEAQELVIDFADHGEGPAASWARSAHPGSAVQIGGPRGSRVIEGEIAHWVLIGDETALPAMGRKLEELPAGVKVTMLAAVPGPEDEQEIESAADATIHWLHRPLDQATEAKPFLDALPRIELTPGTFVWIATEAGIAKQLREAVLAMGHPLPWLKAAGYWINGEAEASIKDLDAPAEGQGGMGKGMGRG</sequence>
<reference evidence="3 4" key="1">
    <citation type="submission" date="2017-06" db="EMBL/GenBank/DDBJ databases">
        <title>Celeribacter sp. TSPH2 complete genome sequence.</title>
        <authorList>
            <person name="Woo J.-H."/>
            <person name="Kim H.-S."/>
        </authorList>
    </citation>
    <scope>NUCLEOTIDE SEQUENCE [LARGE SCALE GENOMIC DNA]</scope>
    <source>
        <strain evidence="3 4">TSPH2</strain>
    </source>
</reference>
<dbReference type="PANTHER" id="PTHR30157:SF0">
    <property type="entry name" value="NADPH-DEPENDENT FERRIC-CHELATE REDUCTASE"/>
    <property type="match status" value="1"/>
</dbReference>
<dbReference type="OrthoDB" id="9814826at2"/>
<dbReference type="CDD" id="cd06193">
    <property type="entry name" value="siderophore_interacting"/>
    <property type="match status" value="1"/>
</dbReference>
<dbReference type="InterPro" id="IPR017927">
    <property type="entry name" value="FAD-bd_FR_type"/>
</dbReference>
<dbReference type="InterPro" id="IPR007037">
    <property type="entry name" value="SIP_rossman_dom"/>
</dbReference>
<dbReference type="AlphaFoldDB" id="A0A291GF65"/>
<evidence type="ECO:0000259" key="2">
    <source>
        <dbReference type="PROSITE" id="PS51384"/>
    </source>
</evidence>
<dbReference type="Gene3D" id="3.40.50.80">
    <property type="entry name" value="Nucleotide-binding domain of ferredoxin-NADP reductase (FNR) module"/>
    <property type="match status" value="1"/>
</dbReference>
<dbReference type="EMBL" id="CP022196">
    <property type="protein sequence ID" value="ATG48690.1"/>
    <property type="molecule type" value="Genomic_DNA"/>
</dbReference>
<dbReference type="InterPro" id="IPR039374">
    <property type="entry name" value="SIP_fam"/>
</dbReference>
<dbReference type="RefSeq" id="WP_096806401.1">
    <property type="nucleotide sequence ID" value="NZ_CP022196.1"/>
</dbReference>
<gene>
    <name evidence="3" type="ORF">CEW89_14650</name>
</gene>
<feature type="domain" description="FAD-binding FR-type" evidence="2">
    <location>
        <begin position="13"/>
        <end position="116"/>
    </location>
</feature>
<dbReference type="Pfam" id="PF04954">
    <property type="entry name" value="SIP"/>
    <property type="match status" value="1"/>
</dbReference>
<dbReference type="SUPFAM" id="SSF63380">
    <property type="entry name" value="Riboflavin synthase domain-like"/>
    <property type="match status" value="1"/>
</dbReference>